<comment type="caution">
    <text evidence="1">The sequence shown here is derived from an EMBL/GenBank/DDBJ whole genome shotgun (WGS) entry which is preliminary data.</text>
</comment>
<evidence type="ECO:0000313" key="2">
    <source>
        <dbReference type="Proteomes" id="UP000265520"/>
    </source>
</evidence>
<reference evidence="1 2" key="1">
    <citation type="journal article" date="2018" name="Front. Plant Sci.">
        <title>Red Clover (Trifolium pratense) and Zigzag Clover (T. medium) - A Picture of Genomic Similarities and Differences.</title>
        <authorList>
            <person name="Dluhosova J."/>
            <person name="Istvanek J."/>
            <person name="Nedelnik J."/>
            <person name="Repkova J."/>
        </authorList>
    </citation>
    <scope>NUCLEOTIDE SEQUENCE [LARGE SCALE GENOMIC DNA]</scope>
    <source>
        <strain evidence="2">cv. 10/8</strain>
        <tissue evidence="1">Leaf</tissue>
    </source>
</reference>
<name>A0A392PWE1_9FABA</name>
<proteinExistence type="predicted"/>
<dbReference type="AlphaFoldDB" id="A0A392PWE1"/>
<keyword evidence="2" id="KW-1185">Reference proteome</keyword>
<organism evidence="1 2">
    <name type="scientific">Trifolium medium</name>
    <dbReference type="NCBI Taxonomy" id="97028"/>
    <lineage>
        <taxon>Eukaryota</taxon>
        <taxon>Viridiplantae</taxon>
        <taxon>Streptophyta</taxon>
        <taxon>Embryophyta</taxon>
        <taxon>Tracheophyta</taxon>
        <taxon>Spermatophyta</taxon>
        <taxon>Magnoliopsida</taxon>
        <taxon>eudicotyledons</taxon>
        <taxon>Gunneridae</taxon>
        <taxon>Pentapetalae</taxon>
        <taxon>rosids</taxon>
        <taxon>fabids</taxon>
        <taxon>Fabales</taxon>
        <taxon>Fabaceae</taxon>
        <taxon>Papilionoideae</taxon>
        <taxon>50 kb inversion clade</taxon>
        <taxon>NPAAA clade</taxon>
        <taxon>Hologalegina</taxon>
        <taxon>IRL clade</taxon>
        <taxon>Trifolieae</taxon>
        <taxon>Trifolium</taxon>
    </lineage>
</organism>
<feature type="non-terminal residue" evidence="1">
    <location>
        <position position="1"/>
    </location>
</feature>
<evidence type="ECO:0000313" key="1">
    <source>
        <dbReference type="EMBL" id="MCI15245.1"/>
    </source>
</evidence>
<accession>A0A392PWE1</accession>
<dbReference type="Proteomes" id="UP000265520">
    <property type="component" value="Unassembled WGS sequence"/>
</dbReference>
<dbReference type="EMBL" id="LXQA010095613">
    <property type="protein sequence ID" value="MCI15245.1"/>
    <property type="molecule type" value="Genomic_DNA"/>
</dbReference>
<sequence>NLSTLIQFNSHSESFNPRSTSELFSQASIQFLCKATKSFSASQAKLQFRISLG</sequence>
<protein>
    <submittedName>
        <fullName evidence="1">Uncharacterized protein</fullName>
    </submittedName>
</protein>